<dbReference type="GO" id="GO:0005524">
    <property type="term" value="F:ATP binding"/>
    <property type="evidence" value="ECO:0007669"/>
    <property type="project" value="UniProtKB-KW"/>
</dbReference>
<dbReference type="GO" id="GO:0016887">
    <property type="term" value="F:ATP hydrolysis activity"/>
    <property type="evidence" value="ECO:0007669"/>
    <property type="project" value="InterPro"/>
</dbReference>
<dbReference type="InterPro" id="IPR050388">
    <property type="entry name" value="ABC_Ni/Peptide_Import"/>
</dbReference>
<evidence type="ECO:0000256" key="6">
    <source>
        <dbReference type="ARBA" id="ARBA00022840"/>
    </source>
</evidence>
<sequence length="312" mass="34732">MLQAKNLTIELKSDKDEFYILRNFSIELNKGEILGLAGESGSGKSVFAKSILGLNRPPIYKTGGDIFVENICLMKDNDYKAVRGKKVSMIFQNPQSSLNPVMTIGQQLIETIMLHDKSLNKKAGKEKAVKLLQDVEIDLAESRLESFPHQLSGGMNQRVMIAIALASNPDILIADEPTTALDVTIQSQIINLIKKLNTEKHLSIIFISHDLALLASICDRVAVLYSGELMEIVNADDLLLNKEKHPYTHALKACIPQIGKKDELTTIKGFIEKNNFLYNEKCIFADRCNNSIDVCFNKKPVFKNGSSCHNPL</sequence>
<dbReference type="InterPro" id="IPR013563">
    <property type="entry name" value="Oligopep_ABC_C"/>
</dbReference>
<gene>
    <name evidence="9" type="ORF">H9804_05395</name>
</gene>
<dbReference type="InterPro" id="IPR027417">
    <property type="entry name" value="P-loop_NTPase"/>
</dbReference>
<comment type="caution">
    <text evidence="9">The sequence shown here is derived from an EMBL/GenBank/DDBJ whole genome shotgun (WGS) entry which is preliminary data.</text>
</comment>
<accession>A0A9D2GU05</accession>
<evidence type="ECO:0000256" key="1">
    <source>
        <dbReference type="ARBA" id="ARBA00004417"/>
    </source>
</evidence>
<dbReference type="GO" id="GO:0015833">
    <property type="term" value="P:peptide transport"/>
    <property type="evidence" value="ECO:0007669"/>
    <property type="project" value="InterPro"/>
</dbReference>
<dbReference type="NCBIfam" id="TIGR01727">
    <property type="entry name" value="oligo_HPY"/>
    <property type="match status" value="1"/>
</dbReference>
<comment type="similarity">
    <text evidence="2">Belongs to the ABC transporter superfamily.</text>
</comment>
<dbReference type="CDD" id="cd03257">
    <property type="entry name" value="ABC_NikE_OppD_transporters"/>
    <property type="match status" value="1"/>
</dbReference>
<dbReference type="AlphaFoldDB" id="A0A9D2GU05"/>
<dbReference type="GO" id="GO:0005886">
    <property type="term" value="C:plasma membrane"/>
    <property type="evidence" value="ECO:0007669"/>
    <property type="project" value="UniProtKB-SubCell"/>
</dbReference>
<keyword evidence="6 9" id="KW-0067">ATP-binding</keyword>
<name>A0A9D2GU05_9BACT</name>
<evidence type="ECO:0000259" key="8">
    <source>
        <dbReference type="PROSITE" id="PS50893"/>
    </source>
</evidence>
<keyword evidence="4" id="KW-1003">Cell membrane</keyword>
<evidence type="ECO:0000313" key="10">
    <source>
        <dbReference type="Proteomes" id="UP000824176"/>
    </source>
</evidence>
<protein>
    <submittedName>
        <fullName evidence="9">ABC transporter ATP-binding protein</fullName>
    </submittedName>
</protein>
<dbReference type="InterPro" id="IPR003593">
    <property type="entry name" value="AAA+_ATPase"/>
</dbReference>
<dbReference type="InterPro" id="IPR003439">
    <property type="entry name" value="ABC_transporter-like_ATP-bd"/>
</dbReference>
<dbReference type="Pfam" id="PF00005">
    <property type="entry name" value="ABC_tran"/>
    <property type="match status" value="1"/>
</dbReference>
<evidence type="ECO:0000256" key="7">
    <source>
        <dbReference type="ARBA" id="ARBA00023136"/>
    </source>
</evidence>
<keyword evidence="3" id="KW-0813">Transport</keyword>
<dbReference type="SUPFAM" id="SSF52540">
    <property type="entry name" value="P-loop containing nucleoside triphosphate hydrolases"/>
    <property type="match status" value="1"/>
</dbReference>
<proteinExistence type="inferred from homology"/>
<reference evidence="9" key="2">
    <citation type="submission" date="2021-04" db="EMBL/GenBank/DDBJ databases">
        <authorList>
            <person name="Gilroy R."/>
        </authorList>
    </citation>
    <scope>NUCLEOTIDE SEQUENCE</scope>
    <source>
        <strain evidence="9">ChiW4-1371</strain>
    </source>
</reference>
<reference evidence="9" key="1">
    <citation type="journal article" date="2021" name="PeerJ">
        <title>Extensive microbial diversity within the chicken gut microbiome revealed by metagenomics and culture.</title>
        <authorList>
            <person name="Gilroy R."/>
            <person name="Ravi A."/>
            <person name="Getino M."/>
            <person name="Pursley I."/>
            <person name="Horton D.L."/>
            <person name="Alikhan N.F."/>
            <person name="Baker D."/>
            <person name="Gharbi K."/>
            <person name="Hall N."/>
            <person name="Watson M."/>
            <person name="Adriaenssens E.M."/>
            <person name="Foster-Nyarko E."/>
            <person name="Jarju S."/>
            <person name="Secka A."/>
            <person name="Antonio M."/>
            <person name="Oren A."/>
            <person name="Chaudhuri R.R."/>
            <person name="La Ragione R."/>
            <person name="Hildebrand F."/>
            <person name="Pallen M.J."/>
        </authorList>
    </citation>
    <scope>NUCLEOTIDE SEQUENCE</scope>
    <source>
        <strain evidence="9">ChiW4-1371</strain>
    </source>
</reference>
<keyword evidence="5" id="KW-0547">Nucleotide-binding</keyword>
<dbReference type="PANTHER" id="PTHR43297:SF2">
    <property type="entry name" value="DIPEPTIDE TRANSPORT ATP-BINDING PROTEIN DPPD"/>
    <property type="match status" value="1"/>
</dbReference>
<dbReference type="PANTHER" id="PTHR43297">
    <property type="entry name" value="OLIGOPEPTIDE TRANSPORT ATP-BINDING PROTEIN APPD"/>
    <property type="match status" value="1"/>
</dbReference>
<evidence type="ECO:0000256" key="2">
    <source>
        <dbReference type="ARBA" id="ARBA00005417"/>
    </source>
</evidence>
<dbReference type="Pfam" id="PF08352">
    <property type="entry name" value="oligo_HPY"/>
    <property type="match status" value="1"/>
</dbReference>
<evidence type="ECO:0000256" key="4">
    <source>
        <dbReference type="ARBA" id="ARBA00022475"/>
    </source>
</evidence>
<dbReference type="Gene3D" id="3.40.50.300">
    <property type="entry name" value="P-loop containing nucleotide triphosphate hydrolases"/>
    <property type="match status" value="1"/>
</dbReference>
<feature type="domain" description="ABC transporter" evidence="8">
    <location>
        <begin position="2"/>
        <end position="251"/>
    </location>
</feature>
<evidence type="ECO:0000256" key="5">
    <source>
        <dbReference type="ARBA" id="ARBA00022741"/>
    </source>
</evidence>
<evidence type="ECO:0000256" key="3">
    <source>
        <dbReference type="ARBA" id="ARBA00022448"/>
    </source>
</evidence>
<organism evidence="9 10">
    <name type="scientific">Candidatus Mucispirillum faecigallinarum</name>
    <dbReference type="NCBI Taxonomy" id="2838699"/>
    <lineage>
        <taxon>Bacteria</taxon>
        <taxon>Pseudomonadati</taxon>
        <taxon>Deferribacterota</taxon>
        <taxon>Deferribacteres</taxon>
        <taxon>Deferribacterales</taxon>
        <taxon>Mucispirillaceae</taxon>
        <taxon>Mucispirillum</taxon>
    </lineage>
</organism>
<comment type="subcellular location">
    <subcellularLocation>
        <location evidence="1">Cell inner membrane</location>
        <topology evidence="1">Peripheral membrane protein</topology>
    </subcellularLocation>
</comment>
<dbReference type="FunFam" id="3.40.50.300:FF:000016">
    <property type="entry name" value="Oligopeptide ABC transporter ATP-binding component"/>
    <property type="match status" value="1"/>
</dbReference>
<dbReference type="PROSITE" id="PS50893">
    <property type="entry name" value="ABC_TRANSPORTER_2"/>
    <property type="match status" value="1"/>
</dbReference>
<keyword evidence="7" id="KW-0472">Membrane</keyword>
<dbReference type="EMBL" id="DXAQ01000085">
    <property type="protein sequence ID" value="HIZ89357.1"/>
    <property type="molecule type" value="Genomic_DNA"/>
</dbReference>
<evidence type="ECO:0000313" key="9">
    <source>
        <dbReference type="EMBL" id="HIZ89357.1"/>
    </source>
</evidence>
<dbReference type="Proteomes" id="UP000824176">
    <property type="component" value="Unassembled WGS sequence"/>
</dbReference>
<dbReference type="SMART" id="SM00382">
    <property type="entry name" value="AAA"/>
    <property type="match status" value="1"/>
</dbReference>